<feature type="domain" description="FIIND" evidence="5">
    <location>
        <begin position="755"/>
        <end position="1016"/>
    </location>
</feature>
<dbReference type="Pfam" id="PF23679">
    <property type="entry name" value="UPA-FIIND"/>
    <property type="match status" value="1"/>
</dbReference>
<feature type="compositionally biased region" description="Basic and acidic residues" evidence="4">
    <location>
        <begin position="10"/>
        <end position="23"/>
    </location>
</feature>
<dbReference type="RefSeq" id="XP_034151510.1">
    <property type="nucleotide sequence ID" value="XM_034295619.1"/>
</dbReference>
<dbReference type="InterPro" id="IPR053082">
    <property type="entry name" value="Nuclear_GTPase_SLIP-GC"/>
</dbReference>
<dbReference type="GO" id="GO:0003924">
    <property type="term" value="F:GTPase activity"/>
    <property type="evidence" value="ECO:0007669"/>
    <property type="project" value="TreeGrafter"/>
</dbReference>
<dbReference type="InterPro" id="IPR027417">
    <property type="entry name" value="P-loop_NTPase"/>
</dbReference>
<reference evidence="6 7" key="1">
    <citation type="submission" date="2020-02" db="EMBL/GenBank/DDBJ databases">
        <title>Esox lucius (northern pike) genome, fEsoLuc1, primary haplotype.</title>
        <authorList>
            <person name="Myers G."/>
            <person name="Karagic N."/>
            <person name="Meyer A."/>
            <person name="Pippel M."/>
            <person name="Reichard M."/>
            <person name="Winkler S."/>
            <person name="Tracey A."/>
            <person name="Sims Y."/>
            <person name="Howe K."/>
            <person name="Rhie A."/>
            <person name="Formenti G."/>
            <person name="Durbin R."/>
            <person name="Fedrigo O."/>
            <person name="Jarvis E.D."/>
        </authorList>
    </citation>
    <scope>NUCLEOTIDE SEQUENCE [LARGE SCALE GENOMIC DNA]</scope>
</reference>
<dbReference type="RefSeq" id="XP_034151512.1">
    <property type="nucleotide sequence ID" value="XM_034295621.1"/>
</dbReference>
<dbReference type="AlphaFoldDB" id="A0AAY5KA63"/>
<name>A0AAY5KA63_ESOLU</name>
<dbReference type="PANTHER" id="PTHR47308:SF1">
    <property type="entry name" value="NUCLEAR GTPASE SLIP-GC"/>
    <property type="match status" value="1"/>
</dbReference>
<feature type="region of interest" description="Disordered" evidence="4">
    <location>
        <begin position="740"/>
        <end position="767"/>
    </location>
</feature>
<dbReference type="SUPFAM" id="SSF52540">
    <property type="entry name" value="P-loop containing nucleoside triphosphate hydrolases"/>
    <property type="match status" value="1"/>
</dbReference>
<dbReference type="PANTHER" id="PTHR47308">
    <property type="entry name" value="NUCLEAR GTPASE SLIP-GC"/>
    <property type="match status" value="1"/>
</dbReference>
<dbReference type="GeneTree" id="ENSGT00390000007091"/>
<dbReference type="Proteomes" id="UP000265140">
    <property type="component" value="Chromosome 11"/>
</dbReference>
<keyword evidence="2" id="KW-0963">Cytoplasm</keyword>
<feature type="region of interest" description="Disordered" evidence="4">
    <location>
        <begin position="1"/>
        <end position="38"/>
    </location>
</feature>
<reference evidence="6" key="3">
    <citation type="submission" date="2025-09" db="UniProtKB">
        <authorList>
            <consortium name="Ensembl"/>
        </authorList>
    </citation>
    <scope>IDENTIFICATION</scope>
</reference>
<evidence type="ECO:0000256" key="2">
    <source>
        <dbReference type="ARBA" id="ARBA00022490"/>
    </source>
</evidence>
<dbReference type="Pfam" id="PF00350">
    <property type="entry name" value="Dynamin_N"/>
    <property type="match status" value="1"/>
</dbReference>
<dbReference type="PROSITE" id="PS51830">
    <property type="entry name" value="FIIND"/>
    <property type="match status" value="1"/>
</dbReference>
<dbReference type="RefSeq" id="XP_034151511.1">
    <property type="nucleotide sequence ID" value="XM_034295620.1"/>
</dbReference>
<dbReference type="GO" id="GO:0005829">
    <property type="term" value="C:cytosol"/>
    <property type="evidence" value="ECO:0007669"/>
    <property type="project" value="UniProtKB-SubCell"/>
</dbReference>
<proteinExistence type="predicted"/>
<evidence type="ECO:0000313" key="6">
    <source>
        <dbReference type="Ensembl" id="ENSELUP00000085651.1"/>
    </source>
</evidence>
<evidence type="ECO:0000259" key="5">
    <source>
        <dbReference type="PROSITE" id="PS51830"/>
    </source>
</evidence>
<dbReference type="GeneID" id="117595337"/>
<dbReference type="InterPro" id="IPR045063">
    <property type="entry name" value="Dynamin_N"/>
</dbReference>
<dbReference type="InterPro" id="IPR025307">
    <property type="entry name" value="FIIND_dom"/>
</dbReference>
<dbReference type="Pfam" id="PF13553">
    <property type="entry name" value="FIIND"/>
    <property type="match status" value="1"/>
</dbReference>
<feature type="compositionally biased region" description="Polar residues" evidence="4">
    <location>
        <begin position="744"/>
        <end position="753"/>
    </location>
</feature>
<comment type="subcellular location">
    <subcellularLocation>
        <location evidence="1">Cytoplasm</location>
        <location evidence="1">Cytosol</location>
    </subcellularLocation>
</comment>
<organism evidence="6 7">
    <name type="scientific">Esox lucius</name>
    <name type="common">Northern pike</name>
    <dbReference type="NCBI Taxonomy" id="8010"/>
    <lineage>
        <taxon>Eukaryota</taxon>
        <taxon>Metazoa</taxon>
        <taxon>Chordata</taxon>
        <taxon>Craniata</taxon>
        <taxon>Vertebrata</taxon>
        <taxon>Euteleostomi</taxon>
        <taxon>Actinopterygii</taxon>
        <taxon>Neopterygii</taxon>
        <taxon>Teleostei</taxon>
        <taxon>Protacanthopterygii</taxon>
        <taxon>Esociformes</taxon>
        <taxon>Esocidae</taxon>
        <taxon>Esox</taxon>
    </lineage>
</organism>
<reference evidence="6" key="2">
    <citation type="submission" date="2025-08" db="UniProtKB">
        <authorList>
            <consortium name="Ensembl"/>
        </authorList>
    </citation>
    <scope>IDENTIFICATION</scope>
</reference>
<evidence type="ECO:0000256" key="1">
    <source>
        <dbReference type="ARBA" id="ARBA00004514"/>
    </source>
</evidence>
<evidence type="ECO:0000313" key="7">
    <source>
        <dbReference type="Proteomes" id="UP000265140"/>
    </source>
</evidence>
<evidence type="ECO:0000256" key="4">
    <source>
        <dbReference type="SAM" id="MobiDB-lite"/>
    </source>
</evidence>
<dbReference type="Gene3D" id="3.40.50.300">
    <property type="entry name" value="P-loop containing nucleotide triphosphate hydrolases"/>
    <property type="match status" value="2"/>
</dbReference>
<dbReference type="Ensembl" id="ENSELUT00000094035.1">
    <property type="protein sequence ID" value="ENSELUP00000085651.1"/>
    <property type="gene ID" value="ENSELUG00000034868.1"/>
</dbReference>
<evidence type="ECO:0000256" key="3">
    <source>
        <dbReference type="SAM" id="Coils"/>
    </source>
</evidence>
<feature type="coiled-coil region" evidence="3">
    <location>
        <begin position="654"/>
        <end position="699"/>
    </location>
</feature>
<keyword evidence="7" id="KW-1185">Reference proteome</keyword>
<protein>
    <recommendedName>
        <fullName evidence="5">FIIND domain-containing protein</fullName>
    </recommendedName>
</protein>
<accession>A0AAY5KA63</accession>
<keyword evidence="3" id="KW-0175">Coiled coil</keyword>
<sequence length="1016" mass="115464">MASTIVEQPLSEKRKHDVVDANKEKKKQKCSPTTEKLDTENKAEVKKIMQSVRSKLYGMSSTKLIEFLRNKIDMLDKDRKEMVGVFGKTGAGKSSLINAILDETKLLPSGNEGACTSVMIQVEANMTNEKYIAEIEFISVQDWKDELSYIIERRSFQEKDDEDKEMDDKDDDDEKINAFYGKDGHGKDLDQLMDKKYFREIPEFNLSRKKTFNYDTAEELSKKIACFTLSDSNSDTFEQMYWPLVKCLTIKVPNSKDLLEHVVLVDLPGNGDCNKSRDLMWKSFIGKCSAVWILSDISRATSEKEPWEILNSTVSLFGPGGEGRSINFICTKTDDIEESQKDDACTRILARNIRTKKKVKEIFKKQTNIKNHFSDAEGVFKVFTVSSKKYNMEKQSEPDEKAGAKTEQWTKALNDTEIPRLQDVLRNLNDHHKRTSDYICRVDGILSLIQAARNSDKTDNKKVCLLLEERLEENLNSIVKYMDKTYEAFDKCLTDGVEVSEKSCKKLLNNEIQPVGKTGRGYHRVVKCLCQNDGIHRPKGKNKKEKNINESLSSCMRSCIGKTFTHYFPNDKSGPIKKMIENFTLDTNNLVEKNMSVSLHLTFLKTEENELKTQLICDLLKRKKEIYLTLTESIKDSMHVAYESASKYTGEDSLKNMKNELHQHLEKANIFQKAKKEMLKGLTDLKEHIREELERKLEESINISLKTPDSSLLPDVTEDFNKIKELMVCLSTRHVPTILDPHTKNTGFQSQPEKGQKHVQGSRGLTSQPTFRPTYSLQCPEAGLFQCDSTGLVFEMTGKGDVLYQMSQWYTSHMGSMTPAGPLFSINCPAVPQLHLPHCMCDDEEEVLSVAHFTGGTMEIVKPLKTTASHVVVNIPNPSLVGLIRCGVSTLPVQSQVLLFLCPQGNTNQKGILNVFLLPKNVPIFEVEHQQKGSTVIKTSSECTLITGRKYGLCCELVDYNISLKRVQYDGDYSPNFLPTFQVYLECISDAKNMNLTLIDRENNDQKVWECVVQTG</sequence>